<dbReference type="InterPro" id="IPR055126">
    <property type="entry name" value="EDR4-like_N"/>
</dbReference>
<dbReference type="OrthoDB" id="1930285at2759"/>
<dbReference type="AlphaFoldDB" id="A0A8B9AY25"/>
<dbReference type="InterPro" id="IPR040244">
    <property type="entry name" value="EDR4-like"/>
</dbReference>
<feature type="region of interest" description="Disordered" evidence="1">
    <location>
        <begin position="44"/>
        <end position="229"/>
    </location>
</feature>
<evidence type="ECO:0000256" key="1">
    <source>
        <dbReference type="SAM" id="MobiDB-lite"/>
    </source>
</evidence>
<feature type="region of interest" description="Disordered" evidence="1">
    <location>
        <begin position="318"/>
        <end position="342"/>
    </location>
</feature>
<evidence type="ECO:0000313" key="4">
    <source>
        <dbReference type="Proteomes" id="UP000228380"/>
    </source>
</evidence>
<sequence length="622" mass="69882">MEGSSTKFRVVRCPKCLKLLVEYADTPVYQCGGCSTVLRAKNSTAAGENVNTKSTETNNSESLADNGFSDNGSTSSVKQMIACSTSAHSSELEREEKETMLSNIYSSYSSAEHNQQEDGETSGKENGSNTNQLAVRSDASQSQPDEGFHSKTEVEESLERLQQHSGSSKVMNKVEEPPDSSQSVASEEDTVERGSGDGLDLSYSQDYDGSISSSDAGCNNRTRERFLRRSGRTFKQPKVLDMADIKGKRGSQMTIDVEADLQVSRTLSSKLSNERHGSDIMRSFNMKRDEFSSKYGMYELDKETSFHSEDFHSVQNWMEPENGPTGSPSRGSHFQHDFSNSKSSKHLRYDRVNSLRNMDELKKLVHGFWDQRTEGRKPYFRGTDCEQQFYHKSKNQPPQYFKSNLLHRPPDALYGPRQITSQQYQFSQMAFSGEPCCSCLHSRLEDQRLQLQSNRCIDDICRAHAYTLCSHSSAAGSSRTLDHEQELLRYNEKRKPKKNHCRPISGGAPFIICCNCFELLQLPADFLVLRRRLHKLQCAACSKVLALSFPAKACISPLAPPIKEVHLHAEEADRTLHISRNSSAGKNVKQTSGSQLHRLMGYSSASELLYRRWDIDGGYESI</sequence>
<feature type="compositionally biased region" description="Polar residues" evidence="1">
    <location>
        <begin position="100"/>
        <end position="113"/>
    </location>
</feature>
<dbReference type="PANTHER" id="PTHR31105:SF38">
    <property type="entry name" value="PROTEIN ENHANCED DISEASE RESISTANCE 4"/>
    <property type="match status" value="1"/>
</dbReference>
<evidence type="ECO:0000259" key="2">
    <source>
        <dbReference type="Pfam" id="PF11331"/>
    </source>
</evidence>
<reference evidence="5 6" key="2">
    <citation type="submission" date="2025-04" db="UniProtKB">
        <authorList>
            <consortium name="RefSeq"/>
        </authorList>
    </citation>
    <scope>IDENTIFICATION</scope>
    <source>
        <tissue evidence="5 6">Young leaves</tissue>
    </source>
</reference>
<proteinExistence type="predicted"/>
<dbReference type="GO" id="GO:1900150">
    <property type="term" value="P:regulation of defense response to fungus"/>
    <property type="evidence" value="ECO:0007669"/>
    <property type="project" value="InterPro"/>
</dbReference>
<feature type="compositionally biased region" description="Polar residues" evidence="1">
    <location>
        <begin position="202"/>
        <end position="220"/>
    </location>
</feature>
<dbReference type="Proteomes" id="UP000228380">
    <property type="component" value="Chromosome 12"/>
</dbReference>
<gene>
    <name evidence="5 6" type="primary">LOC103706007</name>
</gene>
<feature type="domain" description="Probable zinc-ribbon" evidence="2">
    <location>
        <begin position="506"/>
        <end position="548"/>
    </location>
</feature>
<feature type="domain" description="Enhanced disease resistance 4-like N-terminal" evidence="3">
    <location>
        <begin position="7"/>
        <end position="40"/>
    </location>
</feature>
<dbReference type="RefSeq" id="XP_038988309.1">
    <property type="nucleotide sequence ID" value="XM_039132381.1"/>
</dbReference>
<keyword evidence="4" id="KW-1185">Reference proteome</keyword>
<feature type="compositionally biased region" description="Basic and acidic residues" evidence="1">
    <location>
        <begin position="90"/>
        <end position="99"/>
    </location>
</feature>
<dbReference type="GeneID" id="103706007"/>
<dbReference type="RefSeq" id="XP_008788158.2">
    <property type="nucleotide sequence ID" value="XM_008789936.3"/>
</dbReference>
<dbReference type="InterPro" id="IPR021480">
    <property type="entry name" value="Zinc_ribbon_12"/>
</dbReference>
<feature type="compositionally biased region" description="Polar residues" evidence="1">
    <location>
        <begin position="124"/>
        <end position="144"/>
    </location>
</feature>
<name>A0A8B9AY25_PHODC</name>
<protein>
    <submittedName>
        <fullName evidence="5 6">Protein ENHANCED DISEASE RESISTANCE 4-like</fullName>
    </submittedName>
</protein>
<reference evidence="4" key="1">
    <citation type="journal article" date="2019" name="Nat. Commun.">
        <title>Genome-wide association mapping of date palm fruit traits.</title>
        <authorList>
            <person name="Hazzouri K.M."/>
            <person name="Gros-Balthazard M."/>
            <person name="Flowers J.M."/>
            <person name="Copetti D."/>
            <person name="Lemansour A."/>
            <person name="Lebrun M."/>
            <person name="Masmoudi K."/>
            <person name="Ferrand S."/>
            <person name="Dhar M.I."/>
            <person name="Fresquez Z.A."/>
            <person name="Rosas U."/>
            <person name="Zhang J."/>
            <person name="Talag J."/>
            <person name="Lee S."/>
            <person name="Kudrna D."/>
            <person name="Powell R.F."/>
            <person name="Leitch I.J."/>
            <person name="Krueger R.R."/>
            <person name="Wing R.A."/>
            <person name="Amiri K.M.A."/>
            <person name="Purugganan M.D."/>
        </authorList>
    </citation>
    <scope>NUCLEOTIDE SEQUENCE [LARGE SCALE GENOMIC DNA]</scope>
    <source>
        <strain evidence="4">cv. Khalas</strain>
    </source>
</reference>
<evidence type="ECO:0000313" key="5">
    <source>
        <dbReference type="RefSeq" id="XP_008788158.2"/>
    </source>
</evidence>
<dbReference type="Pfam" id="PF22910">
    <property type="entry name" value="EDR4-like_1st"/>
    <property type="match status" value="1"/>
</dbReference>
<feature type="compositionally biased region" description="Polar residues" evidence="1">
    <location>
        <begin position="324"/>
        <end position="342"/>
    </location>
</feature>
<dbReference type="Pfam" id="PF11331">
    <property type="entry name" value="Zn_ribbon_12"/>
    <property type="match status" value="1"/>
</dbReference>
<feature type="compositionally biased region" description="Basic and acidic residues" evidence="1">
    <location>
        <begin position="146"/>
        <end position="162"/>
    </location>
</feature>
<accession>A0A8B9AY25</accession>
<dbReference type="KEGG" id="pda:103706007"/>
<evidence type="ECO:0000259" key="3">
    <source>
        <dbReference type="Pfam" id="PF22910"/>
    </source>
</evidence>
<feature type="compositionally biased region" description="Polar residues" evidence="1">
    <location>
        <begin position="44"/>
        <end position="89"/>
    </location>
</feature>
<evidence type="ECO:0000313" key="6">
    <source>
        <dbReference type="RefSeq" id="XP_038988309.1"/>
    </source>
</evidence>
<organism evidence="4 6">
    <name type="scientific">Phoenix dactylifera</name>
    <name type="common">Date palm</name>
    <dbReference type="NCBI Taxonomy" id="42345"/>
    <lineage>
        <taxon>Eukaryota</taxon>
        <taxon>Viridiplantae</taxon>
        <taxon>Streptophyta</taxon>
        <taxon>Embryophyta</taxon>
        <taxon>Tracheophyta</taxon>
        <taxon>Spermatophyta</taxon>
        <taxon>Magnoliopsida</taxon>
        <taxon>Liliopsida</taxon>
        <taxon>Arecaceae</taxon>
        <taxon>Coryphoideae</taxon>
        <taxon>Phoeniceae</taxon>
        <taxon>Phoenix</taxon>
    </lineage>
</organism>
<dbReference type="PANTHER" id="PTHR31105">
    <property type="entry name" value="EXTRA-LARGE G-PROTEIN-LIKE"/>
    <property type="match status" value="1"/>
</dbReference>